<organism evidence="1 2">
    <name type="scientific">Irpex rosettiformis</name>
    <dbReference type="NCBI Taxonomy" id="378272"/>
    <lineage>
        <taxon>Eukaryota</taxon>
        <taxon>Fungi</taxon>
        <taxon>Dikarya</taxon>
        <taxon>Basidiomycota</taxon>
        <taxon>Agaricomycotina</taxon>
        <taxon>Agaricomycetes</taxon>
        <taxon>Polyporales</taxon>
        <taxon>Irpicaceae</taxon>
        <taxon>Irpex</taxon>
    </lineage>
</organism>
<dbReference type="EMBL" id="MU274908">
    <property type="protein sequence ID" value="KAI0090073.1"/>
    <property type="molecule type" value="Genomic_DNA"/>
</dbReference>
<evidence type="ECO:0000313" key="1">
    <source>
        <dbReference type="EMBL" id="KAI0090073.1"/>
    </source>
</evidence>
<reference evidence="1" key="1">
    <citation type="journal article" date="2021" name="Environ. Microbiol.">
        <title>Gene family expansions and transcriptome signatures uncover fungal adaptations to wood decay.</title>
        <authorList>
            <person name="Hage H."/>
            <person name="Miyauchi S."/>
            <person name="Viragh M."/>
            <person name="Drula E."/>
            <person name="Min B."/>
            <person name="Chaduli D."/>
            <person name="Navarro D."/>
            <person name="Favel A."/>
            <person name="Norest M."/>
            <person name="Lesage-Meessen L."/>
            <person name="Balint B."/>
            <person name="Merenyi Z."/>
            <person name="de Eugenio L."/>
            <person name="Morin E."/>
            <person name="Martinez A.T."/>
            <person name="Baldrian P."/>
            <person name="Stursova M."/>
            <person name="Martinez M.J."/>
            <person name="Novotny C."/>
            <person name="Magnuson J.K."/>
            <person name="Spatafora J.W."/>
            <person name="Maurice S."/>
            <person name="Pangilinan J."/>
            <person name="Andreopoulos W."/>
            <person name="LaButti K."/>
            <person name="Hundley H."/>
            <person name="Na H."/>
            <person name="Kuo A."/>
            <person name="Barry K."/>
            <person name="Lipzen A."/>
            <person name="Henrissat B."/>
            <person name="Riley R."/>
            <person name="Ahrendt S."/>
            <person name="Nagy L.G."/>
            <person name="Grigoriev I.V."/>
            <person name="Martin F."/>
            <person name="Rosso M.N."/>
        </authorList>
    </citation>
    <scope>NUCLEOTIDE SEQUENCE</scope>
    <source>
        <strain evidence="1">CBS 384.51</strain>
    </source>
</reference>
<accession>A0ACB8U6V2</accession>
<comment type="caution">
    <text evidence="1">The sequence shown here is derived from an EMBL/GenBank/DDBJ whole genome shotgun (WGS) entry which is preliminary data.</text>
</comment>
<proteinExistence type="predicted"/>
<evidence type="ECO:0000313" key="2">
    <source>
        <dbReference type="Proteomes" id="UP001055072"/>
    </source>
</evidence>
<sequence>MSATSWTSVPPSEAATYWRSLYLELISYPCSVTGDFLEIAATALFFYEYFLILPDEVKYIWKLKKSIASYLFIVNRYVVLCVRGFRLVQMVSWEGRNEVTADEIQDFTIPPTVFASLRTYAIWEKNRIVLICVLILGLIYPCGFTYSITTRDYRAAPPPFTGCDYDTSLNLSIGLDPNMIYMVFEATVVVLTWTKTFTLIRRRRQINGRIDQGMGYILLRDGTIHFTTLVILNVIGLITFVSTPFDFISPLTDTMISVLISRLILNLRQDFMNGGNEGGTTVQWTTTLGSPSGDGRRGRMARGGGVMDDVSNVTVMFARDVNGNESWDGDHDGEHGRWDSDGHRTFAWEMSESSGGSSPATVPC</sequence>
<gene>
    <name evidence="1" type="ORF">BDY19DRAFT_905139</name>
</gene>
<protein>
    <submittedName>
        <fullName evidence="1">Uncharacterized protein</fullName>
    </submittedName>
</protein>
<name>A0ACB8U6V2_9APHY</name>
<dbReference type="Proteomes" id="UP001055072">
    <property type="component" value="Unassembled WGS sequence"/>
</dbReference>
<keyword evidence="2" id="KW-1185">Reference proteome</keyword>